<gene>
    <name evidence="1" type="ORF">EVAR_41701_1</name>
</gene>
<reference evidence="1 2" key="1">
    <citation type="journal article" date="2019" name="Commun. Biol.">
        <title>The bagworm genome reveals a unique fibroin gene that provides high tensile strength.</title>
        <authorList>
            <person name="Kono N."/>
            <person name="Nakamura H."/>
            <person name="Ohtoshi R."/>
            <person name="Tomita M."/>
            <person name="Numata K."/>
            <person name="Arakawa K."/>
        </authorList>
    </citation>
    <scope>NUCLEOTIDE SEQUENCE [LARGE SCALE GENOMIC DNA]</scope>
</reference>
<dbReference type="OrthoDB" id="8058536at2759"/>
<evidence type="ECO:0008006" key="3">
    <source>
        <dbReference type="Google" id="ProtNLM"/>
    </source>
</evidence>
<comment type="caution">
    <text evidence="1">The sequence shown here is derived from an EMBL/GenBank/DDBJ whole genome shotgun (WGS) entry which is preliminary data.</text>
</comment>
<proteinExistence type="predicted"/>
<dbReference type="Proteomes" id="UP000299102">
    <property type="component" value="Unassembled WGS sequence"/>
</dbReference>
<evidence type="ECO:0000313" key="2">
    <source>
        <dbReference type="Proteomes" id="UP000299102"/>
    </source>
</evidence>
<organism evidence="1 2">
    <name type="scientific">Eumeta variegata</name>
    <name type="common">Bagworm moth</name>
    <name type="synonym">Eumeta japonica</name>
    <dbReference type="NCBI Taxonomy" id="151549"/>
    <lineage>
        <taxon>Eukaryota</taxon>
        <taxon>Metazoa</taxon>
        <taxon>Ecdysozoa</taxon>
        <taxon>Arthropoda</taxon>
        <taxon>Hexapoda</taxon>
        <taxon>Insecta</taxon>
        <taxon>Pterygota</taxon>
        <taxon>Neoptera</taxon>
        <taxon>Endopterygota</taxon>
        <taxon>Lepidoptera</taxon>
        <taxon>Glossata</taxon>
        <taxon>Ditrysia</taxon>
        <taxon>Tineoidea</taxon>
        <taxon>Psychidae</taxon>
        <taxon>Oiketicinae</taxon>
        <taxon>Eumeta</taxon>
    </lineage>
</organism>
<sequence>MYSGTARVYPSQRRDTLSSSYKNTLSPLLLCLRYGRGQAVTLECLVPSTLEMTDLTDSAVPLHSSKIIPGIPAHGDGLQAFRPRRGGTKNVYELLRREDELNFYTVETRPRKNLSTFLRCVPNPGGFFAGKSNIPITWKTQTIIPIFKNKTNDPDDDPDDPAAYHLIALSSVLANIAEHLVKNRLERIIESRGLLANSQYGFRKSKSTRDSLNIHLPILRKKLHKLKMPVRLSNFVREAFFFVSVVRLKPYDWCGGAFFKGWHTIFTDASKLSEAECAGVGTFHSQNNIVYKVRCPPESSEFTSKCRAILETVTMSDLVNVPPQRTPLNFASEANQYANAVWTTGT</sequence>
<evidence type="ECO:0000313" key="1">
    <source>
        <dbReference type="EMBL" id="GBP40621.1"/>
    </source>
</evidence>
<dbReference type="AlphaFoldDB" id="A0A4C1VPM8"/>
<keyword evidence="2" id="KW-1185">Reference proteome</keyword>
<dbReference type="EMBL" id="BGZK01000384">
    <property type="protein sequence ID" value="GBP40621.1"/>
    <property type="molecule type" value="Genomic_DNA"/>
</dbReference>
<name>A0A4C1VPM8_EUMVA</name>
<protein>
    <recommendedName>
        <fullName evidence="3">RNA-directed DNA polymerase from transposon X-element</fullName>
    </recommendedName>
</protein>
<accession>A0A4C1VPM8</accession>